<dbReference type="STRING" id="1349767.GJA_5289"/>
<keyword evidence="3" id="KW-1185">Reference proteome</keyword>
<proteinExistence type="predicted"/>
<reference evidence="2 3" key="1">
    <citation type="journal article" date="2015" name="Genome Announc.">
        <title>Genome Sequence of Mushroom Soft-Rot Pathogen Janthinobacterium agaricidamnosum.</title>
        <authorList>
            <person name="Graupner K."/>
            <person name="Lackner G."/>
            <person name="Hertweck C."/>
        </authorList>
    </citation>
    <scope>NUCLEOTIDE SEQUENCE [LARGE SCALE GENOMIC DNA]</scope>
    <source>
        <strain evidence="3">NBRC 102515 / DSM 9628</strain>
    </source>
</reference>
<sequence>MLLVSLLALLAACSSLRLTYNHGDTILYWWLNAYVDIDSDQKGWVKKDIDNFFAWHRKTQLKDYVQVLSHAQRQLQGNVTQADLLADYSDIKQRTEALLLKAQPELADLAMALRPEQIAQMEKKFASNNDDYRKKYLRGDQDKRQQYRFDKAMEQFELWFGNFSREQQDSIRKASDARPLDNEIWLDERIRRQRNIVNLVQKVQREKLNKDATIALIHNLIQDSFNRLDHSERKAFFDTTNEATANLVLTVIKIATPAQKAHAIKRMQGWIDDFNALAADMK</sequence>
<protein>
    <recommendedName>
        <fullName evidence="4">Lipoprotein</fullName>
    </recommendedName>
</protein>
<dbReference type="HOGENOM" id="CLU_061560_0_0_4"/>
<dbReference type="eggNOG" id="ENOG5032RT1">
    <property type="taxonomic scope" value="Bacteria"/>
</dbReference>
<accession>W0VDY9</accession>
<organism evidence="2 3">
    <name type="scientific">Janthinobacterium agaricidamnosum NBRC 102515 = DSM 9628</name>
    <dbReference type="NCBI Taxonomy" id="1349767"/>
    <lineage>
        <taxon>Bacteria</taxon>
        <taxon>Pseudomonadati</taxon>
        <taxon>Pseudomonadota</taxon>
        <taxon>Betaproteobacteria</taxon>
        <taxon>Burkholderiales</taxon>
        <taxon>Oxalobacteraceae</taxon>
        <taxon>Janthinobacterium</taxon>
    </lineage>
</organism>
<dbReference type="Pfam" id="PF19795">
    <property type="entry name" value="DUF6279"/>
    <property type="match status" value="1"/>
</dbReference>
<dbReference type="AlphaFoldDB" id="W0VDY9"/>
<dbReference type="InterPro" id="IPR016875">
    <property type="entry name" value="UCP028200"/>
</dbReference>
<feature type="chain" id="PRO_5004798286" description="Lipoprotein" evidence="1">
    <location>
        <begin position="20"/>
        <end position="282"/>
    </location>
</feature>
<evidence type="ECO:0008006" key="4">
    <source>
        <dbReference type="Google" id="ProtNLM"/>
    </source>
</evidence>
<evidence type="ECO:0000256" key="1">
    <source>
        <dbReference type="SAM" id="SignalP"/>
    </source>
</evidence>
<keyword evidence="1" id="KW-0732">Signal</keyword>
<dbReference type="Proteomes" id="UP000027604">
    <property type="component" value="Chromosome I"/>
</dbReference>
<evidence type="ECO:0000313" key="3">
    <source>
        <dbReference type="Proteomes" id="UP000027604"/>
    </source>
</evidence>
<dbReference type="EMBL" id="HG322949">
    <property type="protein sequence ID" value="CDG85885.1"/>
    <property type="molecule type" value="Genomic_DNA"/>
</dbReference>
<gene>
    <name evidence="2" type="ORF">GJA_5289</name>
</gene>
<dbReference type="RefSeq" id="WP_339325672.1">
    <property type="nucleotide sequence ID" value="NZ_BCTH01000020.1"/>
</dbReference>
<feature type="signal peptide" evidence="1">
    <location>
        <begin position="1"/>
        <end position="19"/>
    </location>
</feature>
<dbReference type="KEGG" id="jag:GJA_5289"/>
<dbReference type="PATRIC" id="fig|1349767.4.peg.1885"/>
<name>W0VDY9_9BURK</name>
<dbReference type="PIRSF" id="PIRSF028200">
    <property type="entry name" value="UCP028200"/>
    <property type="match status" value="1"/>
</dbReference>
<evidence type="ECO:0000313" key="2">
    <source>
        <dbReference type="EMBL" id="CDG85885.1"/>
    </source>
</evidence>